<dbReference type="EMBL" id="LNGE01000034">
    <property type="protein sequence ID" value="KYC45000.1"/>
    <property type="molecule type" value="Genomic_DNA"/>
</dbReference>
<feature type="binding site" evidence="4">
    <location>
        <position position="14"/>
    </location>
    <ligand>
        <name>Zn(2+)</name>
        <dbReference type="ChEBI" id="CHEBI:29105"/>
    </ligand>
</feature>
<dbReference type="Pfam" id="PF00935">
    <property type="entry name" value="Ribosomal_L44"/>
    <property type="match status" value="1"/>
</dbReference>
<keyword evidence="3 4" id="KW-0687">Ribonucleoprotein</keyword>
<organism evidence="7 10">
    <name type="scientific">Candidatus Methanofastidiosum methylothiophilum</name>
    <dbReference type="NCBI Taxonomy" id="1705564"/>
    <lineage>
        <taxon>Archaea</taxon>
        <taxon>Methanobacteriati</taxon>
        <taxon>Methanobacteriota</taxon>
        <taxon>Stenosarchaea group</taxon>
        <taxon>Candidatus Methanofastidiosia</taxon>
        <taxon>Candidatus Methanofastidiosales</taxon>
        <taxon>Candidatus Methanofastidiosaceae</taxon>
        <taxon>Candidatus Methanofastidiosum</taxon>
    </lineage>
</organism>
<dbReference type="GO" id="GO:0003735">
    <property type="term" value="F:structural constituent of ribosome"/>
    <property type="evidence" value="ECO:0007669"/>
    <property type="project" value="InterPro"/>
</dbReference>
<evidence type="ECO:0000313" key="9">
    <source>
        <dbReference type="Proteomes" id="UP000092401"/>
    </source>
</evidence>
<comment type="subunit">
    <text evidence="4">Part of the 50S ribosomal subunit.</text>
</comment>
<proteinExistence type="inferred from homology"/>
<reference evidence="8 9" key="1">
    <citation type="journal article" date="2016" name="ISME J.">
        <title>Chasing the elusive Euryarchaeota class WSA2: genomes reveal a uniquely fastidious methyl-reducing methanogen.</title>
        <authorList>
            <person name="Nobu M.K."/>
            <person name="Narihiro T."/>
            <person name="Kuroda K."/>
            <person name="Mei R."/>
            <person name="Liu W.T."/>
        </authorList>
    </citation>
    <scope>NUCLEOTIDE SEQUENCE [LARGE SCALE GENOMIC DNA]</scope>
    <source>
        <strain evidence="5">B03fssc0709_Meth_Bin005</strain>
        <strain evidence="6">B15fssc0709_Meth_Bin003</strain>
        <strain evidence="7">BMIXfssc0709_Meth_Bin006</strain>
    </source>
</reference>
<protein>
    <recommendedName>
        <fullName evidence="4">Large ribosomal subunit protein eL42</fullName>
    </recommendedName>
</protein>
<name>A0A150IWT2_9EURY</name>
<comment type="function">
    <text evidence="4">Binds to the 23S rRNA.</text>
</comment>
<dbReference type="EMBL" id="LNGF01000016">
    <property type="protein sequence ID" value="KYC47792.1"/>
    <property type="molecule type" value="Genomic_DNA"/>
</dbReference>
<dbReference type="Proteomes" id="UP000092403">
    <property type="component" value="Unassembled WGS sequence"/>
</dbReference>
<evidence type="ECO:0000313" key="7">
    <source>
        <dbReference type="EMBL" id="KYC49420.1"/>
    </source>
</evidence>
<dbReference type="AlphaFoldDB" id="A0A150IWT2"/>
<evidence type="ECO:0000313" key="6">
    <source>
        <dbReference type="EMBL" id="KYC47792.1"/>
    </source>
</evidence>
<comment type="cofactor">
    <cofactor evidence="4">
        <name>Zn(2+)</name>
        <dbReference type="ChEBI" id="CHEBI:29105"/>
    </cofactor>
    <text evidence="4">Binds 1 zinc ion per subunit.</text>
</comment>
<keyword evidence="4" id="KW-0699">rRNA-binding</keyword>
<dbReference type="HAMAP" id="MF_01476">
    <property type="entry name" value="Ribosomal_L44e"/>
    <property type="match status" value="1"/>
</dbReference>
<evidence type="ECO:0000256" key="3">
    <source>
        <dbReference type="ARBA" id="ARBA00023274"/>
    </source>
</evidence>
<dbReference type="Proteomes" id="UP000091929">
    <property type="component" value="Unassembled WGS sequence"/>
</dbReference>
<evidence type="ECO:0000256" key="1">
    <source>
        <dbReference type="ARBA" id="ARBA00009364"/>
    </source>
</evidence>
<accession>A0A150IS89</accession>
<gene>
    <name evidence="4" type="primary">rpl44e</name>
    <name evidence="5" type="ORF">APG10_01260</name>
    <name evidence="6" type="ORF">APG11_00870</name>
    <name evidence="7" type="ORF">APG12_01508</name>
</gene>
<dbReference type="InterPro" id="IPR011332">
    <property type="entry name" value="Ribosomal_zn-bd"/>
</dbReference>
<evidence type="ECO:0000313" key="5">
    <source>
        <dbReference type="EMBL" id="KYC45000.1"/>
    </source>
</evidence>
<dbReference type="FunFam" id="3.10.450.80:FF:000001">
    <property type="entry name" value="60S ribosomal protein L44"/>
    <property type="match status" value="1"/>
</dbReference>
<keyword evidence="4" id="KW-0479">Metal-binding</keyword>
<evidence type="ECO:0000313" key="10">
    <source>
        <dbReference type="Proteomes" id="UP000092403"/>
    </source>
</evidence>
<dbReference type="SUPFAM" id="SSF57829">
    <property type="entry name" value="Zn-binding ribosomal proteins"/>
    <property type="match status" value="1"/>
</dbReference>
<keyword evidence="4" id="KW-0862">Zinc</keyword>
<feature type="binding site" evidence="4">
    <location>
        <position position="73"/>
    </location>
    <ligand>
        <name>Zn(2+)</name>
        <dbReference type="ChEBI" id="CHEBI:29105"/>
    </ligand>
</feature>
<dbReference type="InterPro" id="IPR053708">
    <property type="entry name" value="Ribosomal_LSU_eL42"/>
</dbReference>
<dbReference type="EMBL" id="LNJC01000036">
    <property type="protein sequence ID" value="KYC49420.1"/>
    <property type="molecule type" value="Genomic_DNA"/>
</dbReference>
<dbReference type="InterPro" id="IPR000552">
    <property type="entry name" value="Ribosomal_eL44"/>
</dbReference>
<comment type="caution">
    <text evidence="4">Lacks conserved residue(s) required for the propagation of feature annotation.</text>
</comment>
<dbReference type="PANTHER" id="PTHR10369">
    <property type="entry name" value="60S RIBOSOMAL PROTEIN L36A/L44"/>
    <property type="match status" value="1"/>
</dbReference>
<keyword evidence="2 4" id="KW-0689">Ribosomal protein</keyword>
<dbReference type="GO" id="GO:0008270">
    <property type="term" value="F:zinc ion binding"/>
    <property type="evidence" value="ECO:0007669"/>
    <property type="project" value="UniProtKB-UniRule"/>
</dbReference>
<accession>A0A150IWT2</accession>
<evidence type="ECO:0000313" key="8">
    <source>
        <dbReference type="Proteomes" id="UP000091929"/>
    </source>
</evidence>
<dbReference type="Gene3D" id="3.10.450.80">
    <property type="match status" value="1"/>
</dbReference>
<feature type="binding site" evidence="4">
    <location>
        <position position="11"/>
    </location>
    <ligand>
        <name>Zn(2+)</name>
        <dbReference type="ChEBI" id="CHEBI:29105"/>
    </ligand>
</feature>
<evidence type="ECO:0000256" key="2">
    <source>
        <dbReference type="ARBA" id="ARBA00022980"/>
    </source>
</evidence>
<keyword evidence="4" id="KW-0694">RNA-binding</keyword>
<dbReference type="GO" id="GO:0070180">
    <property type="term" value="F:large ribosomal subunit rRNA binding"/>
    <property type="evidence" value="ECO:0007669"/>
    <property type="project" value="UniProtKB-UniRule"/>
</dbReference>
<dbReference type="NCBIfam" id="NF004425">
    <property type="entry name" value="PRK05767.1"/>
    <property type="match status" value="1"/>
</dbReference>
<comment type="similarity">
    <text evidence="1 4">Belongs to the eukaryotic ribosomal protein eL42 family.</text>
</comment>
<dbReference type="GO" id="GO:1990904">
    <property type="term" value="C:ribonucleoprotein complex"/>
    <property type="evidence" value="ECO:0007669"/>
    <property type="project" value="UniProtKB-KW"/>
</dbReference>
<evidence type="ECO:0000256" key="4">
    <source>
        <dbReference type="HAMAP-Rule" id="MF_01476"/>
    </source>
</evidence>
<dbReference type="Proteomes" id="UP000092401">
    <property type="component" value="Unassembled WGS sequence"/>
</dbReference>
<dbReference type="GO" id="GO:0005840">
    <property type="term" value="C:ribosome"/>
    <property type="evidence" value="ECO:0007669"/>
    <property type="project" value="UniProtKB-KW"/>
</dbReference>
<sequence>MKMPKKMNTYCPTCKKHTSHKVETVKKRKRGELSAGQRRYRRKIKGYRGFPRSSVSGGKTVSKLDLRYRCELCKKATTRKGFRIKKLEFVEA</sequence>
<accession>A0A150IIZ0</accession>
<feature type="binding site" evidence="4">
    <location>
        <position position="70"/>
    </location>
    <ligand>
        <name>Zn(2+)</name>
        <dbReference type="ChEBI" id="CHEBI:29105"/>
    </ligand>
</feature>
<dbReference type="GO" id="GO:0006412">
    <property type="term" value="P:translation"/>
    <property type="evidence" value="ECO:0007669"/>
    <property type="project" value="UniProtKB-UniRule"/>
</dbReference>
<keyword evidence="4" id="KW-0863">Zinc-finger</keyword>
<comment type="caution">
    <text evidence="7">The sequence shown here is derived from an EMBL/GenBank/DDBJ whole genome shotgun (WGS) entry which is preliminary data.</text>
</comment>